<name>A0A226CXM0_FOLCA</name>
<dbReference type="OrthoDB" id="409374at2759"/>
<dbReference type="AlphaFoldDB" id="A0A226CXM0"/>
<dbReference type="EMBL" id="LNIX01000049">
    <property type="protein sequence ID" value="OXA38075.1"/>
    <property type="molecule type" value="Genomic_DNA"/>
</dbReference>
<sequence length="1025" mass="114177">MTVFGYVVHCLTQTAKLDDSHPIFLDKKPAKRKMDRTLIRALTTTAFCIPLMWGSVASSDLGRNYKEPCSADDPCNPIKFLECTKGLCECTSPKEIVFDSSSSSCVAKVGFSCLREIPGQKKAKRSSDIGHNETERTEITPIGPYQIICVPNAKCQYPSDICECDFRHYKSPTDGTCLRQKGLGEKCSGQDQCDQYEFLTCSGGTCSCDRDQWYDHKNRKCVVSVGSRCKTIDYRTVNEEHYVQHQCPEMSHCNPDPLHANDNFGFGVCQCDPGLKVTLDRKTCAKDYGDACSGQRKCSDVQFICRSGTCQCKYPLHQFYDEVTKSCISFSGGPCDVPNHNASSNRNGSAAATTTTSIDDPGMGCTENSVCAENPPFNYCRCSPGFIEGNDGKCVKAFGSSCEVDEECDPLPQLACINNVCNCPDTLQVYEEKHRTCVSLAGGRCRKEFNGTIPSCTSNAYCVKASGRLEYGRCIWYDWISYPSCSWDVYHGQSHVLQGTLTRRHDLIEASPGRGFASTASVDCGTFFELGPSLTSAQPRLHSKLALFPNHQFGEMCTKKRLTCLLLSMVLATLEINAVQANGHKQKFGDGCSKNKKCDFTKWLRCEDGKCVCFQNNKEGRVNLYYDPVSERCVGRSGTNCSQKFYPFDDEDTHHFHMRGTTTNHWRYGNGSLRCGANAFCDYDGSSSTHICNCRKNYYETENGRCHKLKGHGDSCTSSNECDPDVFLHCESGECKCAKDEHLFDSNSNKCVVSAGRPCDTRVNRLDKRVVDDCTSEAFCETVGLPNVCRCNMGTQIHSDRTCQNGFGQHCDHDHPCGDSKLSCRSKVCQCKSPLHMKYDEATGQCVGIASGPCVFNDTSELAIQCTRNAECITSKRGLFSECRCKDGFLQTIDGDCVKVHGSDCEASVQISFYATTPKQDGAEESFAMQLAGGLVRRTRHMQQISRRGGREHWEVPLQSRLSRNSEPYLLQLRCRNCGSNVDERQFTTGRESIIHRRSFYLINSLCNPKTIRNKGRELYQELHV</sequence>
<dbReference type="Proteomes" id="UP000198287">
    <property type="component" value="Unassembled WGS sequence"/>
</dbReference>
<protein>
    <recommendedName>
        <fullName evidence="3">Tenascin-X</fullName>
    </recommendedName>
</protein>
<evidence type="ECO:0000313" key="2">
    <source>
        <dbReference type="Proteomes" id="UP000198287"/>
    </source>
</evidence>
<reference evidence="1 2" key="1">
    <citation type="submission" date="2015-12" db="EMBL/GenBank/DDBJ databases">
        <title>The genome of Folsomia candida.</title>
        <authorList>
            <person name="Faddeeva A."/>
            <person name="Derks M.F."/>
            <person name="Anvar Y."/>
            <person name="Smit S."/>
            <person name="Van Straalen N."/>
            <person name="Roelofs D."/>
        </authorList>
    </citation>
    <scope>NUCLEOTIDE SEQUENCE [LARGE SCALE GENOMIC DNA]</scope>
    <source>
        <strain evidence="1 2">VU population</strain>
        <tissue evidence="1">Whole body</tissue>
    </source>
</reference>
<organism evidence="1 2">
    <name type="scientific">Folsomia candida</name>
    <name type="common">Springtail</name>
    <dbReference type="NCBI Taxonomy" id="158441"/>
    <lineage>
        <taxon>Eukaryota</taxon>
        <taxon>Metazoa</taxon>
        <taxon>Ecdysozoa</taxon>
        <taxon>Arthropoda</taxon>
        <taxon>Hexapoda</taxon>
        <taxon>Collembola</taxon>
        <taxon>Entomobryomorpha</taxon>
        <taxon>Isotomoidea</taxon>
        <taxon>Isotomidae</taxon>
        <taxon>Proisotominae</taxon>
        <taxon>Folsomia</taxon>
    </lineage>
</organism>
<evidence type="ECO:0008006" key="3">
    <source>
        <dbReference type="Google" id="ProtNLM"/>
    </source>
</evidence>
<accession>A0A226CXM0</accession>
<dbReference type="PANTHER" id="PTHR39069">
    <property type="entry name" value="ECDYSONE-INDUCIBLE GENE E1, ISOFORM A"/>
    <property type="match status" value="1"/>
</dbReference>
<gene>
    <name evidence="1" type="ORF">Fcan01_27169</name>
</gene>
<evidence type="ECO:0000313" key="1">
    <source>
        <dbReference type="EMBL" id="OXA38075.1"/>
    </source>
</evidence>
<comment type="caution">
    <text evidence="1">The sequence shown here is derived from an EMBL/GenBank/DDBJ whole genome shotgun (WGS) entry which is preliminary data.</text>
</comment>
<dbReference type="PANTHER" id="PTHR39069:SF8">
    <property type="entry name" value="FI17111P1"/>
    <property type="match status" value="1"/>
</dbReference>
<keyword evidence="2" id="KW-1185">Reference proteome</keyword>
<proteinExistence type="predicted"/>
<dbReference type="OMA" id="IGAQFKD"/>